<gene>
    <name evidence="1" type="ORF">H7849_19770</name>
</gene>
<name>A0A7G8BFI7_9BACT</name>
<dbReference type="KEGG" id="adin:H7849_19770"/>
<dbReference type="AlphaFoldDB" id="A0A7G8BFI7"/>
<keyword evidence="2" id="KW-1185">Reference proteome</keyword>
<dbReference type="EMBL" id="CP060394">
    <property type="protein sequence ID" value="QNI31307.1"/>
    <property type="molecule type" value="Genomic_DNA"/>
</dbReference>
<accession>A0A7G8BFI7</accession>
<dbReference type="Proteomes" id="UP000515312">
    <property type="component" value="Chromosome"/>
</dbReference>
<organism evidence="1 2">
    <name type="scientific">Alloacidobacterium dinghuense</name>
    <dbReference type="NCBI Taxonomy" id="2763107"/>
    <lineage>
        <taxon>Bacteria</taxon>
        <taxon>Pseudomonadati</taxon>
        <taxon>Acidobacteriota</taxon>
        <taxon>Terriglobia</taxon>
        <taxon>Terriglobales</taxon>
        <taxon>Acidobacteriaceae</taxon>
        <taxon>Alloacidobacterium</taxon>
    </lineage>
</organism>
<dbReference type="RefSeq" id="WP_186741839.1">
    <property type="nucleotide sequence ID" value="NZ_CP060394.1"/>
</dbReference>
<sequence>MHLTPEQLEQVNSEVKRFATDLNLSSDQKEKLQTAFQDARGKLGDYMKDHPGITKADIVKEVSGQRDQIRKRVVNFLNPDQLKKWDSEIAKAKDFLGHHMA</sequence>
<proteinExistence type="predicted"/>
<evidence type="ECO:0000313" key="2">
    <source>
        <dbReference type="Proteomes" id="UP000515312"/>
    </source>
</evidence>
<protein>
    <recommendedName>
        <fullName evidence="3">LTXXQ motif family protein</fullName>
    </recommendedName>
</protein>
<evidence type="ECO:0008006" key="3">
    <source>
        <dbReference type="Google" id="ProtNLM"/>
    </source>
</evidence>
<evidence type="ECO:0000313" key="1">
    <source>
        <dbReference type="EMBL" id="QNI31307.1"/>
    </source>
</evidence>
<reference evidence="1 2" key="1">
    <citation type="submission" date="2020-08" db="EMBL/GenBank/DDBJ databases">
        <title>Edaphobacter telluris sp. nov. and Acidobacterium dinghuensis sp. nov., two acidobacteria isolated from forest soil.</title>
        <authorList>
            <person name="Fu J."/>
            <person name="Qiu L."/>
        </authorList>
    </citation>
    <scope>NUCLEOTIDE SEQUENCE [LARGE SCALE GENOMIC DNA]</scope>
    <source>
        <strain evidence="1">4Y35</strain>
    </source>
</reference>